<proteinExistence type="predicted"/>
<organism evidence="3 4">
    <name type="scientific">Zymoseptoria tritici ST99CH_1E4</name>
    <dbReference type="NCBI Taxonomy" id="1276532"/>
    <lineage>
        <taxon>Eukaryota</taxon>
        <taxon>Fungi</taxon>
        <taxon>Dikarya</taxon>
        <taxon>Ascomycota</taxon>
        <taxon>Pezizomycotina</taxon>
        <taxon>Dothideomycetes</taxon>
        <taxon>Dothideomycetidae</taxon>
        <taxon>Mycosphaerellales</taxon>
        <taxon>Mycosphaerellaceae</taxon>
        <taxon>Zymoseptoria</taxon>
    </lineage>
</organism>
<feature type="domain" description="DUF6589" evidence="2">
    <location>
        <begin position="324"/>
        <end position="418"/>
    </location>
</feature>
<dbReference type="Pfam" id="PF20231">
    <property type="entry name" value="DUF6589"/>
    <property type="match status" value="1"/>
</dbReference>
<feature type="compositionally biased region" description="Acidic residues" evidence="1">
    <location>
        <begin position="74"/>
        <end position="87"/>
    </location>
</feature>
<evidence type="ECO:0000259" key="2">
    <source>
        <dbReference type="Pfam" id="PF20231"/>
    </source>
</evidence>
<dbReference type="Proteomes" id="UP000245764">
    <property type="component" value="Chromosome 13"/>
</dbReference>
<evidence type="ECO:0000256" key="1">
    <source>
        <dbReference type="SAM" id="MobiDB-lite"/>
    </source>
</evidence>
<feature type="region of interest" description="Disordered" evidence="1">
    <location>
        <begin position="24"/>
        <end position="102"/>
    </location>
</feature>
<gene>
    <name evidence="3" type="ORF">ZT1E4_G11508</name>
</gene>
<feature type="compositionally biased region" description="Acidic residues" evidence="1">
    <location>
        <begin position="46"/>
        <end position="62"/>
    </location>
</feature>
<dbReference type="EMBL" id="LT854265">
    <property type="protein sequence ID" value="SMR62195.1"/>
    <property type="molecule type" value="Genomic_DNA"/>
</dbReference>
<evidence type="ECO:0000313" key="4">
    <source>
        <dbReference type="Proteomes" id="UP000245764"/>
    </source>
</evidence>
<reference evidence="4" key="1">
    <citation type="submission" date="2017-05" db="EMBL/GenBank/DDBJ databases">
        <authorList>
            <person name="Song R."/>
            <person name="Chenine A.L."/>
            <person name="Ruprecht R.M."/>
        </authorList>
    </citation>
    <scope>NUCLEOTIDE SEQUENCE [LARGE SCALE GENOMIC DNA]</scope>
</reference>
<dbReference type="InterPro" id="IPR046496">
    <property type="entry name" value="DUF6589"/>
</dbReference>
<accession>A0A2H1H8M5</accession>
<name>A0A2H1H8M5_ZYMTR</name>
<sequence length="419" mass="47987">MQFSSGPLSSMDPDLLSDIIDSTYLNDKQAAQVGRPRRGAKRPNYNEDDVVSEDELAGETTEDPNANPEHENVDNEEEEEEEEEEPELLGPEQQQRKRAPRRTIRQKFDNMMEAIGKANMGGFEAMVRILQRVLSREQLVSTKELRSKLKGLIKQPFFDKYLPEDSMKSVKLDDISGVIKEHALIWTALLTEDLLPNARYKQRDYMERVKDKYNLIVKRMNWKIPLSAIRIIDDLSSKATVNKILREPRKSVQNLQPTVEEIEEDPPVGGDLAGVDPVEEDPAMNVTPDKATALYYLDQAIAYAIGEEVIDHLFGRGGSMHRPKWPVMDELDHELSTSLSLPVLMHDEGTLKGTYAVHDDIWLHFLKFAKEDFKAVKVGRLWLIHGDQITIERARTVIREMVESELLYDKKDWMLPIPA</sequence>
<dbReference type="AlphaFoldDB" id="A0A2H1H8M5"/>
<evidence type="ECO:0000313" key="3">
    <source>
        <dbReference type="EMBL" id="SMR62195.1"/>
    </source>
</evidence>
<protein>
    <recommendedName>
        <fullName evidence="2">DUF6589 domain-containing protein</fullName>
    </recommendedName>
</protein>